<sequence length="125" mass="14504">MDHSKLEGMVYLSYAWFYALHHQALFETPGFEALPTYIAEPRLFEKYKASGHKKLMFQGDVNVGKEMDAFLESVYRIYAPADGEALSSYLRQSAPYQKARARQGDFRIALKDMQAYYERQVQSDD</sequence>
<accession>A0A9D1HS20</accession>
<organism evidence="1 2">
    <name type="scientific">Candidatus Fimiplasma intestinipullorum</name>
    <dbReference type="NCBI Taxonomy" id="2840825"/>
    <lineage>
        <taxon>Bacteria</taxon>
        <taxon>Bacillati</taxon>
        <taxon>Bacillota</taxon>
        <taxon>Clostridia</taxon>
        <taxon>Eubacteriales</taxon>
        <taxon>Candidatus Fimiplasma</taxon>
    </lineage>
</organism>
<reference evidence="1" key="2">
    <citation type="journal article" date="2021" name="PeerJ">
        <title>Extensive microbial diversity within the chicken gut microbiome revealed by metagenomics and culture.</title>
        <authorList>
            <person name="Gilroy R."/>
            <person name="Ravi A."/>
            <person name="Getino M."/>
            <person name="Pursley I."/>
            <person name="Horton D.L."/>
            <person name="Alikhan N.F."/>
            <person name="Baker D."/>
            <person name="Gharbi K."/>
            <person name="Hall N."/>
            <person name="Watson M."/>
            <person name="Adriaenssens E.M."/>
            <person name="Foster-Nyarko E."/>
            <person name="Jarju S."/>
            <person name="Secka A."/>
            <person name="Antonio M."/>
            <person name="Oren A."/>
            <person name="Chaudhuri R.R."/>
            <person name="La Ragione R."/>
            <person name="Hildebrand F."/>
            <person name="Pallen M.J."/>
        </authorList>
    </citation>
    <scope>NUCLEOTIDE SEQUENCE</scope>
    <source>
        <strain evidence="1">CHK195-11698</strain>
    </source>
</reference>
<protein>
    <submittedName>
        <fullName evidence="1">Uncharacterized protein</fullName>
    </submittedName>
</protein>
<name>A0A9D1HS20_9FIRM</name>
<dbReference type="AlphaFoldDB" id="A0A9D1HS20"/>
<comment type="caution">
    <text evidence="1">The sequence shown here is derived from an EMBL/GenBank/DDBJ whole genome shotgun (WGS) entry which is preliminary data.</text>
</comment>
<gene>
    <name evidence="1" type="ORF">IAD15_10310</name>
</gene>
<dbReference type="EMBL" id="DVMJ01000090">
    <property type="protein sequence ID" value="HIU14444.1"/>
    <property type="molecule type" value="Genomic_DNA"/>
</dbReference>
<proteinExistence type="predicted"/>
<evidence type="ECO:0000313" key="2">
    <source>
        <dbReference type="Proteomes" id="UP000824175"/>
    </source>
</evidence>
<reference evidence="1" key="1">
    <citation type="submission" date="2020-10" db="EMBL/GenBank/DDBJ databases">
        <authorList>
            <person name="Gilroy R."/>
        </authorList>
    </citation>
    <scope>NUCLEOTIDE SEQUENCE</scope>
    <source>
        <strain evidence="1">CHK195-11698</strain>
    </source>
</reference>
<evidence type="ECO:0000313" key="1">
    <source>
        <dbReference type="EMBL" id="HIU14444.1"/>
    </source>
</evidence>
<dbReference type="Proteomes" id="UP000824175">
    <property type="component" value="Unassembled WGS sequence"/>
</dbReference>